<reference evidence="4 5" key="1">
    <citation type="journal article" date="2018" name="Int. J. Syst. Evol. Microbiol.">
        <title>Epidermidibacterium keratini gen. nov., sp. nov., a member of the family Sporichthyaceae, isolated from keratin epidermis.</title>
        <authorList>
            <person name="Lee D.G."/>
            <person name="Trujillo M.E."/>
            <person name="Kang S."/>
            <person name="Nam J.J."/>
            <person name="Kim Y.J."/>
        </authorList>
    </citation>
    <scope>NUCLEOTIDE SEQUENCE [LARGE SCALE GENOMIC DNA]</scope>
    <source>
        <strain evidence="4 5">EPI-7</strain>
    </source>
</reference>
<evidence type="ECO:0000256" key="1">
    <source>
        <dbReference type="ARBA" id="ARBA00009129"/>
    </source>
</evidence>
<dbReference type="Gene3D" id="1.10.1470.10">
    <property type="entry name" value="YjbJ"/>
    <property type="match status" value="1"/>
</dbReference>
<dbReference type="InterPro" id="IPR036629">
    <property type="entry name" value="YjbJ_sf"/>
</dbReference>
<dbReference type="KEGG" id="eke:EK0264_04345"/>
<evidence type="ECO:0000259" key="3">
    <source>
        <dbReference type="Pfam" id="PF05532"/>
    </source>
</evidence>
<dbReference type="SUPFAM" id="SSF69047">
    <property type="entry name" value="Hypothetical protein YjbJ"/>
    <property type="match status" value="1"/>
</dbReference>
<evidence type="ECO:0000313" key="4">
    <source>
        <dbReference type="EMBL" id="QHB99589.1"/>
    </source>
</evidence>
<accession>A0A7L4YKE4</accession>
<keyword evidence="5" id="KW-1185">Reference proteome</keyword>
<sequence length="64" mass="6566">MGLDDKADAKKDQVVGGAKEKLGNATGNDSMRAEGAAQEKTGDAKSGVEKIKDAAKDIFGGDKK</sequence>
<dbReference type="InParanoid" id="A0A7L4YKE4"/>
<feature type="compositionally biased region" description="Basic and acidic residues" evidence="2">
    <location>
        <begin position="40"/>
        <end position="49"/>
    </location>
</feature>
<protein>
    <submittedName>
        <fullName evidence="4">CsbD family protein</fullName>
    </submittedName>
</protein>
<evidence type="ECO:0000313" key="5">
    <source>
        <dbReference type="Proteomes" id="UP000463857"/>
    </source>
</evidence>
<dbReference type="Proteomes" id="UP000463857">
    <property type="component" value="Chromosome"/>
</dbReference>
<comment type="similarity">
    <text evidence="1">Belongs to the UPF0337 (CsbD) family.</text>
</comment>
<dbReference type="EMBL" id="CP047156">
    <property type="protein sequence ID" value="QHB99589.1"/>
    <property type="molecule type" value="Genomic_DNA"/>
</dbReference>
<feature type="region of interest" description="Disordered" evidence="2">
    <location>
        <begin position="1"/>
        <end position="49"/>
    </location>
</feature>
<evidence type="ECO:0000256" key="2">
    <source>
        <dbReference type="SAM" id="MobiDB-lite"/>
    </source>
</evidence>
<dbReference type="InterPro" id="IPR008462">
    <property type="entry name" value="CsbD"/>
</dbReference>
<name>A0A7L4YKE4_9ACTN</name>
<gene>
    <name evidence="4" type="ORF">EK0264_04345</name>
</gene>
<dbReference type="AlphaFoldDB" id="A0A7L4YKE4"/>
<dbReference type="Pfam" id="PF05532">
    <property type="entry name" value="CsbD"/>
    <property type="match status" value="1"/>
</dbReference>
<feature type="compositionally biased region" description="Basic and acidic residues" evidence="2">
    <location>
        <begin position="1"/>
        <end position="22"/>
    </location>
</feature>
<organism evidence="4 5">
    <name type="scientific">Epidermidibacterium keratini</name>
    <dbReference type="NCBI Taxonomy" id="1891644"/>
    <lineage>
        <taxon>Bacteria</taxon>
        <taxon>Bacillati</taxon>
        <taxon>Actinomycetota</taxon>
        <taxon>Actinomycetes</taxon>
        <taxon>Sporichthyales</taxon>
        <taxon>Sporichthyaceae</taxon>
        <taxon>Epidermidibacterium</taxon>
    </lineage>
</organism>
<feature type="domain" description="CsbD-like" evidence="3">
    <location>
        <begin position="5"/>
        <end position="57"/>
    </location>
</feature>
<dbReference type="OrthoDB" id="2143260at2"/>
<proteinExistence type="inferred from homology"/>
<dbReference type="RefSeq" id="WP_159543299.1">
    <property type="nucleotide sequence ID" value="NZ_CP047156.1"/>
</dbReference>